<comment type="caution">
    <text evidence="3">The sequence shown here is derived from an EMBL/GenBank/DDBJ whole genome shotgun (WGS) entry which is preliminary data.</text>
</comment>
<accession>A0A923M7L2</accession>
<keyword evidence="4" id="KW-1185">Reference proteome</keyword>
<evidence type="ECO:0000313" key="4">
    <source>
        <dbReference type="Proteomes" id="UP000596827"/>
    </source>
</evidence>
<evidence type="ECO:0008006" key="5">
    <source>
        <dbReference type="Google" id="ProtNLM"/>
    </source>
</evidence>
<keyword evidence="2" id="KW-0732">Signal</keyword>
<evidence type="ECO:0000313" key="3">
    <source>
        <dbReference type="EMBL" id="MBC5765318.1"/>
    </source>
</evidence>
<proteinExistence type="predicted"/>
<dbReference type="Proteomes" id="UP000596827">
    <property type="component" value="Unassembled WGS sequence"/>
</dbReference>
<reference evidence="3" key="1">
    <citation type="submission" date="2020-08" db="EMBL/GenBank/DDBJ databases">
        <title>Ramlibacter sp. GTP1 16S ribosomal RNA gene genome sequencing and assembly.</title>
        <authorList>
            <person name="Kang M."/>
        </authorList>
    </citation>
    <scope>NUCLEOTIDE SEQUENCE</scope>
    <source>
        <strain evidence="3">GTP1</strain>
    </source>
</reference>
<feature type="compositionally biased region" description="Basic and acidic residues" evidence="1">
    <location>
        <begin position="104"/>
        <end position="127"/>
    </location>
</feature>
<protein>
    <recommendedName>
        <fullName evidence="5">RcnB family protein</fullName>
    </recommendedName>
</protein>
<feature type="signal peptide" evidence="2">
    <location>
        <begin position="1"/>
        <end position="21"/>
    </location>
</feature>
<dbReference type="EMBL" id="JACORU010000004">
    <property type="protein sequence ID" value="MBC5765318.1"/>
    <property type="molecule type" value="Genomic_DNA"/>
</dbReference>
<feature type="chain" id="PRO_5037135950" description="RcnB family protein" evidence="2">
    <location>
        <begin position="22"/>
        <end position="127"/>
    </location>
</feature>
<evidence type="ECO:0000256" key="2">
    <source>
        <dbReference type="SAM" id="SignalP"/>
    </source>
</evidence>
<sequence>MNKLIYSVAAVAALFAGGAWAQADCQAGSAWGTNPGCGPTNAVPPIVGNSGWTPPYYYPEQAVIPGIAYPQLSQVLPQQVYPYANATHIWVDPSTGQQYSIRPRRNDRDGDGVRDNRDRYPDDPRFR</sequence>
<dbReference type="RefSeq" id="WP_187081796.1">
    <property type="nucleotide sequence ID" value="NZ_JACORU010000004.1"/>
</dbReference>
<feature type="region of interest" description="Disordered" evidence="1">
    <location>
        <begin position="95"/>
        <end position="127"/>
    </location>
</feature>
<evidence type="ECO:0000256" key="1">
    <source>
        <dbReference type="SAM" id="MobiDB-lite"/>
    </source>
</evidence>
<dbReference type="AlphaFoldDB" id="A0A923M7L2"/>
<gene>
    <name evidence="3" type="ORF">H8R02_12695</name>
</gene>
<name>A0A923M7L2_9BURK</name>
<organism evidence="3 4">
    <name type="scientific">Ramlibacter albus</name>
    <dbReference type="NCBI Taxonomy" id="2079448"/>
    <lineage>
        <taxon>Bacteria</taxon>
        <taxon>Pseudomonadati</taxon>
        <taxon>Pseudomonadota</taxon>
        <taxon>Betaproteobacteria</taxon>
        <taxon>Burkholderiales</taxon>
        <taxon>Comamonadaceae</taxon>
        <taxon>Ramlibacter</taxon>
    </lineage>
</organism>